<evidence type="ECO:0000313" key="3">
    <source>
        <dbReference type="EMBL" id="SDX15511.1"/>
    </source>
</evidence>
<proteinExistence type="predicted"/>
<dbReference type="CDD" id="cd00158">
    <property type="entry name" value="RHOD"/>
    <property type="match status" value="1"/>
</dbReference>
<gene>
    <name evidence="3" type="ORF">SAMN05444411_103219</name>
</gene>
<dbReference type="STRING" id="762486.SAMN05444411_103219"/>
<name>A0A1H2ZDQ2_9FLAO</name>
<dbReference type="PANTHER" id="PTHR44086:SF10">
    <property type="entry name" value="THIOSULFATE SULFURTRANSFERASE_RHODANESE-LIKE DOMAIN-CONTAINING PROTEIN 3"/>
    <property type="match status" value="1"/>
</dbReference>
<dbReference type="InterPro" id="IPR001763">
    <property type="entry name" value="Rhodanese-like_dom"/>
</dbReference>
<sequence>MKKVITFMALVVLVFQFGNAQETLQKVLDKHNDHSIPYINVEELAKDTNVVLLDSREPKEFKTSHLNNAVLVGYDHFNIKNVTKTVKDKNQKIVVYCSLGIRSETIAKKIKDAGYTNVYNLHGGIFEWSNNEKPLVNSKGKETKKVHTFNKDWSQWLLKGEKIYEE</sequence>
<reference evidence="3 4" key="1">
    <citation type="submission" date="2016-10" db="EMBL/GenBank/DDBJ databases">
        <authorList>
            <person name="de Groot N.N."/>
        </authorList>
    </citation>
    <scope>NUCLEOTIDE SEQUENCE [LARGE SCALE GENOMIC DNA]</scope>
    <source>
        <strain evidence="3 4">DSM 24956</strain>
    </source>
</reference>
<dbReference type="AlphaFoldDB" id="A0A1H2ZDQ2"/>
<dbReference type="PROSITE" id="PS50206">
    <property type="entry name" value="RHODANESE_3"/>
    <property type="match status" value="1"/>
</dbReference>
<dbReference type="NCBIfam" id="NF045521">
    <property type="entry name" value="rhoda_near_glyco"/>
    <property type="match status" value="1"/>
</dbReference>
<dbReference type="Proteomes" id="UP000199595">
    <property type="component" value="Unassembled WGS sequence"/>
</dbReference>
<dbReference type="Gene3D" id="3.40.250.10">
    <property type="entry name" value="Rhodanese-like domain"/>
    <property type="match status" value="1"/>
</dbReference>
<dbReference type="RefSeq" id="WP_090122471.1">
    <property type="nucleotide sequence ID" value="NZ_FNNJ01000003.1"/>
</dbReference>
<feature type="chain" id="PRO_5011627457" evidence="1">
    <location>
        <begin position="21"/>
        <end position="166"/>
    </location>
</feature>
<dbReference type="PANTHER" id="PTHR44086">
    <property type="entry name" value="THIOSULFATE SULFURTRANSFERASE RDL2, MITOCHONDRIAL-RELATED"/>
    <property type="match status" value="1"/>
</dbReference>
<dbReference type="GO" id="GO:0004792">
    <property type="term" value="F:thiosulfate-cyanide sulfurtransferase activity"/>
    <property type="evidence" value="ECO:0007669"/>
    <property type="project" value="TreeGrafter"/>
</dbReference>
<dbReference type="Pfam" id="PF00581">
    <property type="entry name" value="Rhodanese"/>
    <property type="match status" value="1"/>
</dbReference>
<organism evidence="3 4">
    <name type="scientific">Lutibacter oricola</name>
    <dbReference type="NCBI Taxonomy" id="762486"/>
    <lineage>
        <taxon>Bacteria</taxon>
        <taxon>Pseudomonadati</taxon>
        <taxon>Bacteroidota</taxon>
        <taxon>Flavobacteriia</taxon>
        <taxon>Flavobacteriales</taxon>
        <taxon>Flavobacteriaceae</taxon>
        <taxon>Lutibacter</taxon>
    </lineage>
</organism>
<dbReference type="SMART" id="SM00450">
    <property type="entry name" value="RHOD"/>
    <property type="match status" value="1"/>
</dbReference>
<feature type="domain" description="Rhodanese" evidence="2">
    <location>
        <begin position="46"/>
        <end position="137"/>
    </location>
</feature>
<dbReference type="OrthoDB" id="598065at2"/>
<evidence type="ECO:0000313" key="4">
    <source>
        <dbReference type="Proteomes" id="UP000199595"/>
    </source>
</evidence>
<evidence type="ECO:0000259" key="2">
    <source>
        <dbReference type="PROSITE" id="PS50206"/>
    </source>
</evidence>
<dbReference type="InterPro" id="IPR036873">
    <property type="entry name" value="Rhodanese-like_dom_sf"/>
</dbReference>
<protein>
    <submittedName>
        <fullName evidence="3">Rhodanese-related sulfurtransferase</fullName>
    </submittedName>
</protein>
<accession>A0A1H2ZDQ2</accession>
<evidence type="ECO:0000256" key="1">
    <source>
        <dbReference type="SAM" id="SignalP"/>
    </source>
</evidence>
<dbReference type="EMBL" id="FNNJ01000003">
    <property type="protein sequence ID" value="SDX15511.1"/>
    <property type="molecule type" value="Genomic_DNA"/>
</dbReference>
<dbReference type="SUPFAM" id="SSF52821">
    <property type="entry name" value="Rhodanese/Cell cycle control phosphatase"/>
    <property type="match status" value="1"/>
</dbReference>
<keyword evidence="4" id="KW-1185">Reference proteome</keyword>
<keyword evidence="3" id="KW-0808">Transferase</keyword>
<feature type="signal peptide" evidence="1">
    <location>
        <begin position="1"/>
        <end position="20"/>
    </location>
</feature>
<keyword evidence="1" id="KW-0732">Signal</keyword>